<proteinExistence type="predicted"/>
<protein>
    <submittedName>
        <fullName evidence="1">Uncharacterized protein</fullName>
    </submittedName>
</protein>
<dbReference type="Proteomes" id="UP000269396">
    <property type="component" value="Unassembled WGS sequence"/>
</dbReference>
<keyword evidence="2" id="KW-1185">Reference proteome</keyword>
<evidence type="ECO:0000313" key="1">
    <source>
        <dbReference type="EMBL" id="VDP47527.1"/>
    </source>
</evidence>
<organism evidence="1 2">
    <name type="scientific">Schistosoma mattheei</name>
    <dbReference type="NCBI Taxonomy" id="31246"/>
    <lineage>
        <taxon>Eukaryota</taxon>
        <taxon>Metazoa</taxon>
        <taxon>Spiralia</taxon>
        <taxon>Lophotrochozoa</taxon>
        <taxon>Platyhelminthes</taxon>
        <taxon>Trematoda</taxon>
        <taxon>Digenea</taxon>
        <taxon>Strigeidida</taxon>
        <taxon>Schistosomatoidea</taxon>
        <taxon>Schistosomatidae</taxon>
        <taxon>Schistosoma</taxon>
    </lineage>
</organism>
<dbReference type="AlphaFoldDB" id="A0A183P3P1"/>
<gene>
    <name evidence="1" type="ORF">SMTD_LOCUS8977</name>
</gene>
<name>A0A183P3P1_9TREM</name>
<dbReference type="EMBL" id="UZAL01029339">
    <property type="protein sequence ID" value="VDP47527.1"/>
    <property type="molecule type" value="Genomic_DNA"/>
</dbReference>
<accession>A0A183P3P1</accession>
<reference evidence="1 2" key="1">
    <citation type="submission" date="2018-11" db="EMBL/GenBank/DDBJ databases">
        <authorList>
            <consortium name="Pathogen Informatics"/>
        </authorList>
    </citation>
    <scope>NUCLEOTIDE SEQUENCE [LARGE SCALE GENOMIC DNA]</scope>
    <source>
        <strain>Denwood</strain>
        <strain evidence="2">Zambia</strain>
    </source>
</reference>
<sequence>MREVIGQRIFDNGLFKQIFLSKLPQQVQVVLASFQNNVLDELSASADRILEITKSFDAEFFSVKEMPQTSQSDITELCHTLTRYLKYRNDIPCEEALHVGDLSLDHGRRITPAGAGIIISMKSLPEIAETPQFSRHNIDRLEKRLEKLPSRHASTATVAGEHSHLSYATDVVTRVRHLVYTGAEVSVLPANSNDRLHESVLNLQAAN</sequence>
<evidence type="ECO:0000313" key="2">
    <source>
        <dbReference type="Proteomes" id="UP000269396"/>
    </source>
</evidence>